<evidence type="ECO:0000256" key="5">
    <source>
        <dbReference type="SAM" id="SignalP"/>
    </source>
</evidence>
<dbReference type="PANTHER" id="PTHR33599">
    <property type="entry name" value="PROTEIN IDA-LIKE 5"/>
    <property type="match status" value="1"/>
</dbReference>
<evidence type="ECO:0000256" key="4">
    <source>
        <dbReference type="SAM" id="MobiDB-lite"/>
    </source>
</evidence>
<evidence type="ECO:0000313" key="6">
    <source>
        <dbReference type="EMBL" id="KAK9134546.1"/>
    </source>
</evidence>
<feature type="signal peptide" evidence="5">
    <location>
        <begin position="1"/>
        <end position="36"/>
    </location>
</feature>
<dbReference type="InterPro" id="IPR039639">
    <property type="entry name" value="IDA-like"/>
</dbReference>
<feature type="region of interest" description="Disordered" evidence="4">
    <location>
        <begin position="47"/>
        <end position="91"/>
    </location>
</feature>
<dbReference type="EMBL" id="JBBNAF010000006">
    <property type="protein sequence ID" value="KAK9134546.1"/>
    <property type="molecule type" value="Genomic_DNA"/>
</dbReference>
<protein>
    <submittedName>
        <fullName evidence="6">Uncharacterized protein</fullName>
    </submittedName>
</protein>
<evidence type="ECO:0000256" key="2">
    <source>
        <dbReference type="ARBA" id="ARBA00022525"/>
    </source>
</evidence>
<name>A0AAP0PBC4_9MAGN</name>
<evidence type="ECO:0000256" key="3">
    <source>
        <dbReference type="ARBA" id="ARBA00022729"/>
    </source>
</evidence>
<keyword evidence="3 5" id="KW-0732">Signal</keyword>
<dbReference type="GO" id="GO:0010227">
    <property type="term" value="P:floral organ abscission"/>
    <property type="evidence" value="ECO:0007669"/>
    <property type="project" value="InterPro"/>
</dbReference>
<reference evidence="6 7" key="1">
    <citation type="submission" date="2024-01" db="EMBL/GenBank/DDBJ databases">
        <title>Genome assemblies of Stephania.</title>
        <authorList>
            <person name="Yang L."/>
        </authorList>
    </citation>
    <scope>NUCLEOTIDE SEQUENCE [LARGE SCALE GENOMIC DNA]</scope>
    <source>
        <strain evidence="6">YNDBR</strain>
        <tissue evidence="6">Leaf</tissue>
    </source>
</reference>
<comment type="subcellular location">
    <subcellularLocation>
        <location evidence="1">Secreted</location>
        <location evidence="1">Extracellular space</location>
    </subcellularLocation>
</comment>
<dbReference type="PANTHER" id="PTHR33599:SF20">
    <property type="entry name" value="PROTEIN IDA"/>
    <property type="match status" value="1"/>
</dbReference>
<proteinExistence type="predicted"/>
<organism evidence="6 7">
    <name type="scientific">Stephania yunnanensis</name>
    <dbReference type="NCBI Taxonomy" id="152371"/>
    <lineage>
        <taxon>Eukaryota</taxon>
        <taxon>Viridiplantae</taxon>
        <taxon>Streptophyta</taxon>
        <taxon>Embryophyta</taxon>
        <taxon>Tracheophyta</taxon>
        <taxon>Spermatophyta</taxon>
        <taxon>Magnoliopsida</taxon>
        <taxon>Ranunculales</taxon>
        <taxon>Menispermaceae</taxon>
        <taxon>Menispermoideae</taxon>
        <taxon>Cissampelideae</taxon>
        <taxon>Stephania</taxon>
    </lineage>
</organism>
<dbReference type="GO" id="GO:0005576">
    <property type="term" value="C:extracellular region"/>
    <property type="evidence" value="ECO:0007669"/>
    <property type="project" value="UniProtKB-SubCell"/>
</dbReference>
<evidence type="ECO:0000256" key="1">
    <source>
        <dbReference type="ARBA" id="ARBA00004239"/>
    </source>
</evidence>
<comment type="caution">
    <text evidence="6">The sequence shown here is derived from an EMBL/GenBank/DDBJ whole genome shotgun (WGS) entry which is preliminary data.</text>
</comment>
<dbReference type="Proteomes" id="UP001420932">
    <property type="component" value="Unassembled WGS sequence"/>
</dbReference>
<dbReference type="AlphaFoldDB" id="A0AAP0PBC4"/>
<keyword evidence="2" id="KW-0964">Secreted</keyword>
<accession>A0AAP0PBC4</accession>
<sequence length="91" mass="9969">MKSSSICRSDKVIALLLLWLALILLILFNLSSTAQASSRNTQVFHNIGNKRSHSGHDEFNFRGSLPKGVPVPPSAPSKKHNDIGLQSYQSP</sequence>
<keyword evidence="7" id="KW-1185">Reference proteome</keyword>
<feature type="chain" id="PRO_5042877737" evidence="5">
    <location>
        <begin position="37"/>
        <end position="91"/>
    </location>
</feature>
<gene>
    <name evidence="6" type="ORF">Syun_013876</name>
</gene>
<evidence type="ECO:0000313" key="7">
    <source>
        <dbReference type="Proteomes" id="UP001420932"/>
    </source>
</evidence>